<gene>
    <name evidence="2" type="ORF">FXF49_01295</name>
</gene>
<proteinExistence type="predicted"/>
<dbReference type="EMBL" id="VSIV01000037">
    <property type="protein sequence ID" value="TYB35639.1"/>
    <property type="molecule type" value="Genomic_DNA"/>
</dbReference>
<evidence type="ECO:0000259" key="1">
    <source>
        <dbReference type="SMART" id="SM00746"/>
    </source>
</evidence>
<protein>
    <submittedName>
        <fullName evidence="2">YHS domain-containing protein</fullName>
    </submittedName>
</protein>
<name>A0A5D0MU19_FLESI</name>
<comment type="caution">
    <text evidence="2">The sequence shown here is derived from an EMBL/GenBank/DDBJ whole genome shotgun (WGS) entry which is preliminary data.</text>
</comment>
<sequence length="85" mass="10163">MLFKLIILGAAAYFGFSFFRKNKEKLFGRSKKEDDDSPVELVKDPVCDTFVEMDTPFKVKYYDRVYYFCSQGCRDSFIEQMKKRR</sequence>
<evidence type="ECO:0000313" key="3">
    <source>
        <dbReference type="Proteomes" id="UP000323337"/>
    </source>
</evidence>
<reference evidence="2 3" key="1">
    <citation type="submission" date="2019-08" db="EMBL/GenBank/DDBJ databases">
        <title>Genomic characterization of a novel candidate phylum (ARYD3) from a high temperature, high salinity tertiary oil reservoir in north central Oklahoma, USA.</title>
        <authorList>
            <person name="Youssef N.H."/>
            <person name="Yadav A."/>
            <person name="Elshahed M.S."/>
        </authorList>
    </citation>
    <scope>NUCLEOTIDE SEQUENCE [LARGE SCALE GENOMIC DNA]</scope>
    <source>
        <strain evidence="2">ARYD1</strain>
    </source>
</reference>
<feature type="domain" description="TRASH" evidence="1">
    <location>
        <begin position="44"/>
        <end position="81"/>
    </location>
</feature>
<dbReference type="InterPro" id="IPR007029">
    <property type="entry name" value="YHS_dom"/>
</dbReference>
<dbReference type="Pfam" id="PF04945">
    <property type="entry name" value="YHS"/>
    <property type="match status" value="1"/>
</dbReference>
<dbReference type="InterPro" id="IPR011017">
    <property type="entry name" value="TRASH_dom"/>
</dbReference>
<evidence type="ECO:0000313" key="2">
    <source>
        <dbReference type="EMBL" id="TYB35639.1"/>
    </source>
</evidence>
<dbReference type="RefSeq" id="WP_303700110.1">
    <property type="nucleotide sequence ID" value="NZ_VSIV01000037.1"/>
</dbReference>
<accession>A0A5D0MU19</accession>
<organism evidence="2 3">
    <name type="scientific">Flexistipes sinusarabici</name>
    <dbReference type="NCBI Taxonomy" id="2352"/>
    <lineage>
        <taxon>Bacteria</taxon>
        <taxon>Pseudomonadati</taxon>
        <taxon>Deferribacterota</taxon>
        <taxon>Deferribacteres</taxon>
        <taxon>Deferribacterales</taxon>
        <taxon>Flexistipitaceae</taxon>
        <taxon>Flexistipes</taxon>
    </lineage>
</organism>
<dbReference type="SMART" id="SM00746">
    <property type="entry name" value="TRASH"/>
    <property type="match status" value="1"/>
</dbReference>
<dbReference type="Proteomes" id="UP000323337">
    <property type="component" value="Unassembled WGS sequence"/>
</dbReference>
<dbReference type="AlphaFoldDB" id="A0A5D0MU19"/>